<dbReference type="RefSeq" id="WP_369243869.1">
    <property type="nucleotide sequence ID" value="NZ_CP163443.1"/>
</dbReference>
<protein>
    <submittedName>
        <fullName evidence="1">Uncharacterized protein</fullName>
    </submittedName>
</protein>
<gene>
    <name evidence="1" type="ORF">AB5J53_01720</name>
</gene>
<sequence>MFTTRTAVAFWSDAGAASAVPVVVTSAPAHSADIMSAVVDFLNVIGFPPWDQALFGLVDACLFGPCPCTNQAVAECRATNALCLLLQPLVLPVSPRPFWRGCSENLRGVGHGVDTCRCHGCYETDLARLLSPHPPRSSEQFRTTGV</sequence>
<proteinExistence type="predicted"/>
<organism evidence="1">
    <name type="scientific">Streptomyces sp. R41</name>
    <dbReference type="NCBI Taxonomy" id="3238632"/>
    <lineage>
        <taxon>Bacteria</taxon>
        <taxon>Bacillati</taxon>
        <taxon>Actinomycetota</taxon>
        <taxon>Actinomycetes</taxon>
        <taxon>Kitasatosporales</taxon>
        <taxon>Streptomycetaceae</taxon>
        <taxon>Streptomyces</taxon>
    </lineage>
</organism>
<reference evidence="1" key="1">
    <citation type="submission" date="2024-07" db="EMBL/GenBank/DDBJ databases">
        <authorList>
            <person name="Yu S.T."/>
        </authorList>
    </citation>
    <scope>NUCLEOTIDE SEQUENCE</scope>
    <source>
        <strain evidence="1">R41</strain>
    </source>
</reference>
<evidence type="ECO:0000313" key="1">
    <source>
        <dbReference type="EMBL" id="XDQ50518.1"/>
    </source>
</evidence>
<dbReference type="EMBL" id="CP163443">
    <property type="protein sequence ID" value="XDQ50518.1"/>
    <property type="molecule type" value="Genomic_DNA"/>
</dbReference>
<name>A0AB39R3W0_9ACTN</name>
<dbReference type="AlphaFoldDB" id="A0AB39R3W0"/>
<accession>A0AB39R3W0</accession>